<protein>
    <submittedName>
        <fullName evidence="1">Uncharacterized protein</fullName>
    </submittedName>
</protein>
<dbReference type="AlphaFoldDB" id="A0A2G8TLP3"/>
<comment type="caution">
    <text evidence="1">The sequence shown here is derived from an EMBL/GenBank/DDBJ whole genome shotgun (WGS) entry which is preliminary data.</text>
</comment>
<evidence type="ECO:0000313" key="1">
    <source>
        <dbReference type="EMBL" id="PIL46909.1"/>
    </source>
</evidence>
<evidence type="ECO:0000313" key="2">
    <source>
        <dbReference type="Proteomes" id="UP000230390"/>
    </source>
</evidence>
<dbReference type="Proteomes" id="UP000230390">
    <property type="component" value="Unassembled WGS sequence"/>
</dbReference>
<organism evidence="1 2">
    <name type="scientific">Massilia eurypsychrophila</name>
    <dbReference type="NCBI Taxonomy" id="1485217"/>
    <lineage>
        <taxon>Bacteria</taxon>
        <taxon>Pseudomonadati</taxon>
        <taxon>Pseudomonadota</taxon>
        <taxon>Betaproteobacteria</taxon>
        <taxon>Burkholderiales</taxon>
        <taxon>Oxalobacteraceae</taxon>
        <taxon>Telluria group</taxon>
        <taxon>Massilia</taxon>
    </lineage>
</organism>
<reference evidence="1 2" key="1">
    <citation type="submission" date="2017-10" db="EMBL/GenBank/DDBJ databases">
        <title>Massilia psychrophilum sp. nov., a novel purple-pigmented bacterium isolated from Tianshan glacier, Xinjiang Municipality, China.</title>
        <authorList>
            <person name="Wang H."/>
        </authorList>
    </citation>
    <scope>NUCLEOTIDE SEQUENCE [LARGE SCALE GENOMIC DNA]</scope>
    <source>
        <strain evidence="1 2">JCM 30074</strain>
    </source>
</reference>
<gene>
    <name evidence="1" type="ORF">CR105_01810</name>
</gene>
<dbReference type="OrthoDB" id="8538070at2"/>
<accession>A0A2G8TLP3</accession>
<proteinExistence type="predicted"/>
<dbReference type="EMBL" id="PDOC01000001">
    <property type="protein sequence ID" value="PIL46909.1"/>
    <property type="molecule type" value="Genomic_DNA"/>
</dbReference>
<keyword evidence="2" id="KW-1185">Reference proteome</keyword>
<dbReference type="RefSeq" id="WP_099786712.1">
    <property type="nucleotide sequence ID" value="NZ_JBHLYV010000100.1"/>
</dbReference>
<name>A0A2G8TLP3_9BURK</name>
<sequence length="87" mass="9309">MKGLRSTRGSNAVDRLKLRSGNAGYTMSVTGDGLFFLSEKPGGPPLCAPLELAEFAAFVNSLGPQTPKRVSKLDVAFEKQLVKKKPS</sequence>